<feature type="binding site" evidence="8">
    <location>
        <position position="156"/>
    </location>
    <ligand>
        <name>ATP</name>
        <dbReference type="ChEBI" id="CHEBI:30616"/>
    </ligand>
</feature>
<sequence>MDVATLWQTILADLQLQVSEVVYRTLISQTNLESLNEGQAVINCNNPLLINMIEKKYQGLIKKTLENYTHQEFNLVFHAQKNKHSNHIDGPLFTLKLPDPLPVNQLSNRINPDYTFNNFAVSSSNQMAYAAATHVAKNPGNSYNPLFLYGGVGVGKTHLTQAIGNSVLNKTPRLKILYCTGEEFTNEIIEAISTKTTTQFKKRYRLVDLLLIDDIQFIAGKYSIQEEFFHTFNAIYQAKKQIVITSDRPPEDINKLEERLRSRFECGLTIDIGDPDFELRTAIILIKAKQKGYLLPIESAKLISANIENTRKLEGVLTRVYSESQTKNLPLDIELIKNILGKTLKKNPPVKIASPDEILTVVVDYFHLKIKDLKGVKRDKIFVYPRQILYYLLRTESAINLVNIGEYLGGRDHTTVLHGIRKITNLLSTDEKVREDILGIKNRVSA</sequence>
<evidence type="ECO:0000256" key="9">
    <source>
        <dbReference type="NCBIfam" id="TIGR00362"/>
    </source>
</evidence>
<feature type="region of interest" description="Domain IV, binds dsDNA" evidence="8">
    <location>
        <begin position="325"/>
        <end position="446"/>
    </location>
</feature>
<dbReference type="Pfam" id="PF08299">
    <property type="entry name" value="Bac_DnaA_C"/>
    <property type="match status" value="1"/>
</dbReference>
<dbReference type="SMART" id="SM00382">
    <property type="entry name" value="AAA"/>
    <property type="match status" value="1"/>
</dbReference>
<feature type="domain" description="Chromosomal replication initiator DnaA C-terminal" evidence="13">
    <location>
        <begin position="354"/>
        <end position="423"/>
    </location>
</feature>
<dbReference type="GO" id="GO:0005737">
    <property type="term" value="C:cytoplasm"/>
    <property type="evidence" value="ECO:0007669"/>
    <property type="project" value="UniProtKB-SubCell"/>
</dbReference>
<keyword evidence="3 8" id="KW-0235">DNA replication</keyword>
<reference evidence="14 15" key="1">
    <citation type="journal article" date="2016" name="Nat. Commun.">
        <title>Thousands of microbial genomes shed light on interconnected biogeochemical processes in an aquifer system.</title>
        <authorList>
            <person name="Anantharaman K."/>
            <person name="Brown C.T."/>
            <person name="Hug L.A."/>
            <person name="Sharon I."/>
            <person name="Castelle C.J."/>
            <person name="Probst A.J."/>
            <person name="Thomas B.C."/>
            <person name="Singh A."/>
            <person name="Wilkins M.J."/>
            <person name="Karaoz U."/>
            <person name="Brodie E.L."/>
            <person name="Williams K.H."/>
            <person name="Hubbard S.S."/>
            <person name="Banfield J.F."/>
        </authorList>
    </citation>
    <scope>NUCLEOTIDE SEQUENCE [LARGE SCALE GENOMIC DNA]</scope>
</reference>
<dbReference type="InterPro" id="IPR020591">
    <property type="entry name" value="Chromosome_initiator_DnaA-like"/>
</dbReference>
<evidence type="ECO:0000313" key="15">
    <source>
        <dbReference type="Proteomes" id="UP000177396"/>
    </source>
</evidence>
<dbReference type="PANTHER" id="PTHR30050">
    <property type="entry name" value="CHROMOSOMAL REPLICATION INITIATOR PROTEIN DNAA"/>
    <property type="match status" value="1"/>
</dbReference>
<dbReference type="InterPro" id="IPR010921">
    <property type="entry name" value="Trp_repressor/repl_initiator"/>
</dbReference>
<feature type="binding site" evidence="8">
    <location>
        <position position="153"/>
    </location>
    <ligand>
        <name>ATP</name>
        <dbReference type="ChEBI" id="CHEBI:30616"/>
    </ligand>
</feature>
<dbReference type="SUPFAM" id="SSF52540">
    <property type="entry name" value="P-loop containing nucleoside triphosphate hydrolases"/>
    <property type="match status" value="1"/>
</dbReference>
<comment type="function">
    <text evidence="8 10">Plays an essential role in the initiation and regulation of chromosomal replication. ATP-DnaA binds to the origin of replication (oriC) to initiate formation of the DNA replication initiation complex once per cell cycle. Binds the DnaA box (a 9 base pair repeat at the origin) and separates the double-stranded (ds)DNA. Forms a right-handed helical filament on oriC DNA; dsDNA binds to the exterior of the filament while single-stranded (ss)DNA is stabiized in the filament's interior. The ATP-DnaA-oriC complex binds and stabilizes one strand of the AT-rich DNA unwinding element (DUE), permitting loading of DNA polymerase. After initiation quickly degrades to an ADP-DnaA complex that is not apt for DNA replication. Binds acidic phospholipids.</text>
</comment>
<evidence type="ECO:0000256" key="11">
    <source>
        <dbReference type="RuleBase" id="RU004227"/>
    </source>
</evidence>
<dbReference type="HAMAP" id="MF_00377">
    <property type="entry name" value="DnaA_bact"/>
    <property type="match status" value="1"/>
</dbReference>
<dbReference type="GO" id="GO:0005524">
    <property type="term" value="F:ATP binding"/>
    <property type="evidence" value="ECO:0007669"/>
    <property type="project" value="UniProtKB-UniRule"/>
</dbReference>
<dbReference type="Gene3D" id="1.10.1750.10">
    <property type="match status" value="1"/>
</dbReference>
<dbReference type="FunFam" id="3.40.50.300:FF:000668">
    <property type="entry name" value="Chromosomal replication initiator protein DnaA"/>
    <property type="match status" value="1"/>
</dbReference>
<dbReference type="GO" id="GO:0005886">
    <property type="term" value="C:plasma membrane"/>
    <property type="evidence" value="ECO:0007669"/>
    <property type="project" value="TreeGrafter"/>
</dbReference>
<evidence type="ECO:0000259" key="13">
    <source>
        <dbReference type="SMART" id="SM00760"/>
    </source>
</evidence>
<dbReference type="Proteomes" id="UP000177396">
    <property type="component" value="Unassembled WGS sequence"/>
</dbReference>
<dbReference type="PROSITE" id="PS01008">
    <property type="entry name" value="DNAA"/>
    <property type="match status" value="1"/>
</dbReference>
<comment type="caution">
    <text evidence="14">The sequence shown here is derived from an EMBL/GenBank/DDBJ whole genome shotgun (WGS) entry which is preliminary data.</text>
</comment>
<comment type="subcellular location">
    <subcellularLocation>
        <location evidence="8">Cytoplasm</location>
    </subcellularLocation>
</comment>
<dbReference type="GO" id="GO:0006275">
    <property type="term" value="P:regulation of DNA replication"/>
    <property type="evidence" value="ECO:0007669"/>
    <property type="project" value="UniProtKB-UniRule"/>
</dbReference>
<organism evidence="14 15">
    <name type="scientific">Candidatus Gottesmanbacteria bacterium RBG_16_38_7b</name>
    <dbReference type="NCBI Taxonomy" id="1798372"/>
    <lineage>
        <taxon>Bacteria</taxon>
        <taxon>Candidatus Gottesmaniibacteriota</taxon>
    </lineage>
</organism>
<evidence type="ECO:0000259" key="12">
    <source>
        <dbReference type="SMART" id="SM00382"/>
    </source>
</evidence>
<dbReference type="Pfam" id="PF11638">
    <property type="entry name" value="DnaA_N"/>
    <property type="match status" value="1"/>
</dbReference>
<evidence type="ECO:0000256" key="8">
    <source>
        <dbReference type="HAMAP-Rule" id="MF_00377"/>
    </source>
</evidence>
<accession>A0A1F5YLP8</accession>
<evidence type="ECO:0000256" key="5">
    <source>
        <dbReference type="ARBA" id="ARBA00022840"/>
    </source>
</evidence>
<evidence type="ECO:0000256" key="3">
    <source>
        <dbReference type="ARBA" id="ARBA00022705"/>
    </source>
</evidence>
<dbReference type="PANTHER" id="PTHR30050:SF2">
    <property type="entry name" value="CHROMOSOMAL REPLICATION INITIATOR PROTEIN DNAA"/>
    <property type="match status" value="1"/>
</dbReference>
<dbReference type="InterPro" id="IPR018312">
    <property type="entry name" value="Chromosome_initiator_DnaA_CS"/>
</dbReference>
<dbReference type="GO" id="GO:0003688">
    <property type="term" value="F:DNA replication origin binding"/>
    <property type="evidence" value="ECO:0007669"/>
    <property type="project" value="UniProtKB-UniRule"/>
</dbReference>
<evidence type="ECO:0000256" key="6">
    <source>
        <dbReference type="ARBA" id="ARBA00023121"/>
    </source>
</evidence>
<dbReference type="InterPro" id="IPR027417">
    <property type="entry name" value="P-loop_NTPase"/>
</dbReference>
<dbReference type="SUPFAM" id="SSF48295">
    <property type="entry name" value="TrpR-like"/>
    <property type="match status" value="1"/>
</dbReference>
<comment type="domain">
    <text evidence="8">Domain I is involved in oligomerization and binding regulators, domain II is flexibile and of varying length in different bacteria, domain III forms the AAA+ region, while domain IV binds dsDNA.</text>
</comment>
<dbReference type="PRINTS" id="PR00051">
    <property type="entry name" value="DNAA"/>
</dbReference>
<evidence type="ECO:0000256" key="7">
    <source>
        <dbReference type="ARBA" id="ARBA00023125"/>
    </source>
</evidence>
<evidence type="ECO:0000256" key="1">
    <source>
        <dbReference type="ARBA" id="ARBA00006583"/>
    </source>
</evidence>
<comment type="similarity">
    <text evidence="1 8 11">Belongs to the DnaA family.</text>
</comment>
<dbReference type="Gene3D" id="3.30.300.180">
    <property type="match status" value="1"/>
</dbReference>
<dbReference type="NCBIfam" id="TIGR00362">
    <property type="entry name" value="DnaA"/>
    <property type="match status" value="1"/>
</dbReference>
<keyword evidence="2 8" id="KW-0963">Cytoplasm</keyword>
<proteinExistence type="inferred from homology"/>
<dbReference type="CDD" id="cd00009">
    <property type="entry name" value="AAA"/>
    <property type="match status" value="1"/>
</dbReference>
<evidence type="ECO:0000256" key="4">
    <source>
        <dbReference type="ARBA" id="ARBA00022741"/>
    </source>
</evidence>
<feature type="binding site" evidence="8">
    <location>
        <position position="157"/>
    </location>
    <ligand>
        <name>ATP</name>
        <dbReference type="ChEBI" id="CHEBI:30616"/>
    </ligand>
</feature>
<keyword evidence="6 8" id="KW-0446">Lipid-binding</keyword>
<dbReference type="EMBL" id="MFJB01000011">
    <property type="protein sequence ID" value="OGG00812.1"/>
    <property type="molecule type" value="Genomic_DNA"/>
</dbReference>
<comment type="subunit">
    <text evidence="8">Oligomerizes as a right-handed, spiral filament on DNA at oriC.</text>
</comment>
<evidence type="ECO:0000256" key="2">
    <source>
        <dbReference type="ARBA" id="ARBA00022490"/>
    </source>
</evidence>
<dbReference type="GO" id="GO:0008289">
    <property type="term" value="F:lipid binding"/>
    <property type="evidence" value="ECO:0007669"/>
    <property type="project" value="UniProtKB-KW"/>
</dbReference>
<keyword evidence="7 8" id="KW-0238">DNA-binding</keyword>
<dbReference type="Gene3D" id="3.40.50.300">
    <property type="entry name" value="P-loop containing nucleotide triphosphate hydrolases"/>
    <property type="match status" value="1"/>
</dbReference>
<dbReference type="AlphaFoldDB" id="A0A1F5YLP8"/>
<dbReference type="InterPro" id="IPR001957">
    <property type="entry name" value="Chromosome_initiator_DnaA"/>
</dbReference>
<keyword evidence="5 8" id="KW-0067">ATP-binding</keyword>
<dbReference type="SMART" id="SM00760">
    <property type="entry name" value="Bac_DnaA_C"/>
    <property type="match status" value="1"/>
</dbReference>
<evidence type="ECO:0000313" key="14">
    <source>
        <dbReference type="EMBL" id="OGG00812.1"/>
    </source>
</evidence>
<feature type="binding site" evidence="8">
    <location>
        <position position="155"/>
    </location>
    <ligand>
        <name>ATP</name>
        <dbReference type="ChEBI" id="CHEBI:30616"/>
    </ligand>
</feature>
<dbReference type="Pfam" id="PF00308">
    <property type="entry name" value="Bac_DnaA"/>
    <property type="match status" value="1"/>
</dbReference>
<comment type="caution">
    <text evidence="8">Lacks conserved residue(s) required for the propagation of feature annotation.</text>
</comment>
<dbReference type="InterPro" id="IPR013317">
    <property type="entry name" value="DnaA_dom"/>
</dbReference>
<dbReference type="InterPro" id="IPR024633">
    <property type="entry name" value="DnaA_N_dom"/>
</dbReference>
<name>A0A1F5YLP8_9BACT</name>
<feature type="region of interest" description="Domain I, interacts with DnaA modulators" evidence="8">
    <location>
        <begin position="1"/>
        <end position="79"/>
    </location>
</feature>
<dbReference type="InterPro" id="IPR038454">
    <property type="entry name" value="DnaA_N_sf"/>
</dbReference>
<dbReference type="Gene3D" id="1.10.8.60">
    <property type="match status" value="1"/>
</dbReference>
<dbReference type="GO" id="GO:0006270">
    <property type="term" value="P:DNA replication initiation"/>
    <property type="evidence" value="ECO:0007669"/>
    <property type="project" value="UniProtKB-UniRule"/>
</dbReference>
<dbReference type="InterPro" id="IPR003593">
    <property type="entry name" value="AAA+_ATPase"/>
</dbReference>
<evidence type="ECO:0000256" key="10">
    <source>
        <dbReference type="RuleBase" id="RU000577"/>
    </source>
</evidence>
<feature type="domain" description="AAA+ ATPase" evidence="12">
    <location>
        <begin position="142"/>
        <end position="274"/>
    </location>
</feature>
<dbReference type="InterPro" id="IPR013159">
    <property type="entry name" value="DnaA_C"/>
</dbReference>
<protein>
    <recommendedName>
        <fullName evidence="8 9">Chromosomal replication initiator protein DnaA</fullName>
    </recommendedName>
</protein>
<gene>
    <name evidence="8" type="primary">dnaA</name>
    <name evidence="14" type="ORF">A2153_04300</name>
</gene>
<dbReference type="CDD" id="cd06571">
    <property type="entry name" value="Bac_DnaA_C"/>
    <property type="match status" value="1"/>
</dbReference>
<keyword evidence="4 8" id="KW-0547">Nucleotide-binding</keyword>